<reference evidence="1" key="1">
    <citation type="submission" date="2019-08" db="EMBL/GenBank/DDBJ databases">
        <authorList>
            <person name="Kucharzyk K."/>
            <person name="Murdoch R.W."/>
            <person name="Higgins S."/>
            <person name="Loffler F."/>
        </authorList>
    </citation>
    <scope>NUCLEOTIDE SEQUENCE</scope>
</reference>
<sequence>MIGKRFRQENIVKHLNHKDTALVGLLGQEREDLFVLFEGSLIDLQCKRILLELHQRSKRVTVPQI</sequence>
<dbReference type="EMBL" id="VSSQ01092731">
    <property type="protein sequence ID" value="MPN37851.1"/>
    <property type="molecule type" value="Genomic_DNA"/>
</dbReference>
<protein>
    <submittedName>
        <fullName evidence="1">Uncharacterized protein</fullName>
    </submittedName>
</protein>
<name>A0A645HFR1_9ZZZZ</name>
<organism evidence="1">
    <name type="scientific">bioreactor metagenome</name>
    <dbReference type="NCBI Taxonomy" id="1076179"/>
    <lineage>
        <taxon>unclassified sequences</taxon>
        <taxon>metagenomes</taxon>
        <taxon>ecological metagenomes</taxon>
    </lineage>
</organism>
<dbReference type="AlphaFoldDB" id="A0A645HFR1"/>
<comment type="caution">
    <text evidence="1">The sequence shown here is derived from an EMBL/GenBank/DDBJ whole genome shotgun (WGS) entry which is preliminary data.</text>
</comment>
<accession>A0A645HFR1</accession>
<gene>
    <name evidence="1" type="ORF">SDC9_185372</name>
</gene>
<proteinExistence type="predicted"/>
<evidence type="ECO:0000313" key="1">
    <source>
        <dbReference type="EMBL" id="MPN37851.1"/>
    </source>
</evidence>